<feature type="transmembrane region" description="Helical" evidence="2">
    <location>
        <begin position="28"/>
        <end position="49"/>
    </location>
</feature>
<dbReference type="Pfam" id="PF01478">
    <property type="entry name" value="Peptidase_A24"/>
    <property type="match status" value="1"/>
</dbReference>
<protein>
    <submittedName>
        <fullName evidence="4">Prepilin peptidase</fullName>
        <ecNumber evidence="4">3.4.23.43</ecNumber>
    </submittedName>
</protein>
<comment type="similarity">
    <text evidence="1">Belongs to the peptidase A24 family.</text>
</comment>
<feature type="transmembrane region" description="Helical" evidence="2">
    <location>
        <begin position="56"/>
        <end position="77"/>
    </location>
</feature>
<evidence type="ECO:0000313" key="5">
    <source>
        <dbReference type="Proteomes" id="UP001597128"/>
    </source>
</evidence>
<accession>A0ABW3F7T1</accession>
<feature type="transmembrane region" description="Helical" evidence="2">
    <location>
        <begin position="129"/>
        <end position="147"/>
    </location>
</feature>
<dbReference type="PANTHER" id="PTHR30487:SF0">
    <property type="entry name" value="PREPILIN LEADER PEPTIDASE_N-METHYLTRANSFERASE-RELATED"/>
    <property type="match status" value="1"/>
</dbReference>
<keyword evidence="5" id="KW-1185">Reference proteome</keyword>
<evidence type="ECO:0000259" key="3">
    <source>
        <dbReference type="Pfam" id="PF01478"/>
    </source>
</evidence>
<sequence>MTIAEMIVIAWCLGVTLADMRARRIPNLMSLGMCLIAIVCLLVTGHTLLNASMHSALLAAAIALLLTLPAYAARLLGAGDVKLLLAIALVSGSDFTLFAFVIAAVLTVIAAAIYLSLTRLRTPPTTRTRWLPFGAALSVGLLLAMGVSR</sequence>
<feature type="transmembrane region" description="Helical" evidence="2">
    <location>
        <begin position="97"/>
        <end position="117"/>
    </location>
</feature>
<evidence type="ECO:0000256" key="1">
    <source>
        <dbReference type="ARBA" id="ARBA00005801"/>
    </source>
</evidence>
<dbReference type="RefSeq" id="WP_379057420.1">
    <property type="nucleotide sequence ID" value="NZ_JBHTKB010000002.1"/>
</dbReference>
<dbReference type="InterPro" id="IPR050882">
    <property type="entry name" value="Prepilin_peptidase/N-MTase"/>
</dbReference>
<dbReference type="InterPro" id="IPR000045">
    <property type="entry name" value="Prepilin_IV_endopep_pep"/>
</dbReference>
<keyword evidence="2" id="KW-0472">Membrane</keyword>
<dbReference type="EC" id="3.4.23.43" evidence="4"/>
<gene>
    <name evidence="4" type="ORF">ACFQ1Z_10230</name>
</gene>
<dbReference type="EMBL" id="JBHTKB010000002">
    <property type="protein sequence ID" value="MFD0913924.1"/>
    <property type="molecule type" value="Genomic_DNA"/>
</dbReference>
<keyword evidence="2" id="KW-0812">Transmembrane</keyword>
<keyword evidence="4" id="KW-0378">Hydrolase</keyword>
<dbReference type="Gene3D" id="1.20.120.1220">
    <property type="match status" value="1"/>
</dbReference>
<reference evidence="5" key="1">
    <citation type="journal article" date="2019" name="Int. J. Syst. Evol. Microbiol.">
        <title>The Global Catalogue of Microorganisms (GCM) 10K type strain sequencing project: providing services to taxonomists for standard genome sequencing and annotation.</title>
        <authorList>
            <consortium name="The Broad Institute Genomics Platform"/>
            <consortium name="The Broad Institute Genome Sequencing Center for Infectious Disease"/>
            <person name="Wu L."/>
            <person name="Ma J."/>
        </authorList>
    </citation>
    <scope>NUCLEOTIDE SEQUENCE [LARGE SCALE GENOMIC DNA]</scope>
    <source>
        <strain evidence="5">CCUG 58412</strain>
    </source>
</reference>
<dbReference type="Proteomes" id="UP001597128">
    <property type="component" value="Unassembled WGS sequence"/>
</dbReference>
<comment type="caution">
    <text evidence="4">The sequence shown here is derived from an EMBL/GenBank/DDBJ whole genome shotgun (WGS) entry which is preliminary data.</text>
</comment>
<dbReference type="GO" id="GO:0004190">
    <property type="term" value="F:aspartic-type endopeptidase activity"/>
    <property type="evidence" value="ECO:0007669"/>
    <property type="project" value="UniProtKB-EC"/>
</dbReference>
<organism evidence="4 5">
    <name type="scientific">Methylophilus luteus</name>
    <dbReference type="NCBI Taxonomy" id="640108"/>
    <lineage>
        <taxon>Bacteria</taxon>
        <taxon>Pseudomonadati</taxon>
        <taxon>Pseudomonadota</taxon>
        <taxon>Betaproteobacteria</taxon>
        <taxon>Nitrosomonadales</taxon>
        <taxon>Methylophilaceae</taxon>
        <taxon>Methylophilus</taxon>
    </lineage>
</organism>
<name>A0ABW3F7T1_9PROT</name>
<keyword evidence="2" id="KW-1133">Transmembrane helix</keyword>
<evidence type="ECO:0000313" key="4">
    <source>
        <dbReference type="EMBL" id="MFD0913924.1"/>
    </source>
</evidence>
<evidence type="ECO:0000256" key="2">
    <source>
        <dbReference type="SAM" id="Phobius"/>
    </source>
</evidence>
<feature type="domain" description="Prepilin type IV endopeptidase peptidase" evidence="3">
    <location>
        <begin position="6"/>
        <end position="110"/>
    </location>
</feature>
<dbReference type="PANTHER" id="PTHR30487">
    <property type="entry name" value="TYPE 4 PREPILIN-LIKE PROTEINS LEADER PEPTIDE-PROCESSING ENZYME"/>
    <property type="match status" value="1"/>
</dbReference>
<proteinExistence type="inferred from homology"/>